<evidence type="ECO:0000256" key="4">
    <source>
        <dbReference type="HAMAP-Rule" id="MF_00995"/>
    </source>
</evidence>
<dbReference type="EC" id="4.2.1.151" evidence="4"/>
<evidence type="ECO:0000313" key="7">
    <source>
        <dbReference type="Proteomes" id="UP000182011"/>
    </source>
</evidence>
<proteinExistence type="inferred from homology"/>
<keyword evidence="8" id="KW-1185">Reference proteome</keyword>
<accession>A0A0P1LG79</accession>
<dbReference type="STRING" id="1633631.GCA_001442925_01743"/>
<accession>A0A0P1M3R8</accession>
<organism evidence="6 7">
    <name type="scientific">Candidatus Kryptonium thompsonii</name>
    <dbReference type="NCBI Taxonomy" id="1633631"/>
    <lineage>
        <taxon>Bacteria</taxon>
        <taxon>Pseudomonadati</taxon>
        <taxon>Candidatus Kryptoniota</taxon>
        <taxon>Candidatus Kryptonium</taxon>
    </lineage>
</organism>
<accession>A0A0S4N8D3</accession>
<accession>A0A0P1MQB7</accession>
<dbReference type="InterPro" id="IPR030868">
    <property type="entry name" value="MqnA"/>
</dbReference>
<dbReference type="GO" id="GO:0016836">
    <property type="term" value="F:hydro-lyase activity"/>
    <property type="evidence" value="ECO:0007669"/>
    <property type="project" value="UniProtKB-UniRule"/>
</dbReference>
<evidence type="ECO:0000313" key="6">
    <source>
        <dbReference type="EMBL" id="CUU07216.1"/>
    </source>
</evidence>
<accession>A0A0P1MNF5</accession>
<comment type="pathway">
    <text evidence="1 4">Quinol/quinone metabolism; menaquinone biosynthesis.</text>
</comment>
<evidence type="ECO:0000256" key="2">
    <source>
        <dbReference type="ARBA" id="ARBA00022428"/>
    </source>
</evidence>
<evidence type="ECO:0000313" key="8">
    <source>
        <dbReference type="Proteomes" id="UP000182200"/>
    </source>
</evidence>
<name>A0A0P1MNF5_9BACT</name>
<dbReference type="Pfam" id="PF02621">
    <property type="entry name" value="VitK2_biosynth"/>
    <property type="match status" value="1"/>
</dbReference>
<dbReference type="AlphaFoldDB" id="A0A0P1MNF5"/>
<gene>
    <name evidence="4" type="primary">mqnA</name>
    <name evidence="6" type="ORF">JGI4_01748</name>
    <name evidence="5" type="ORF">JGI8_00846</name>
</gene>
<dbReference type="SUPFAM" id="SSF53850">
    <property type="entry name" value="Periplasmic binding protein-like II"/>
    <property type="match status" value="1"/>
</dbReference>
<dbReference type="RefSeq" id="WP_047134295.1">
    <property type="nucleotide sequence ID" value="NZ_CZVI01000008.1"/>
</dbReference>
<dbReference type="EMBL" id="CZVI01000008">
    <property type="protein sequence ID" value="CUS84855.1"/>
    <property type="molecule type" value="Genomic_DNA"/>
</dbReference>
<evidence type="ECO:0000256" key="1">
    <source>
        <dbReference type="ARBA" id="ARBA00004863"/>
    </source>
</evidence>
<dbReference type="Gene3D" id="3.40.190.10">
    <property type="entry name" value="Periplasmic binding protein-like II"/>
    <property type="match status" value="2"/>
</dbReference>
<dbReference type="PANTHER" id="PTHR37690">
    <property type="entry name" value="CHORISMATE DEHYDRATASE"/>
    <property type="match status" value="1"/>
</dbReference>
<evidence type="ECO:0000313" key="5">
    <source>
        <dbReference type="EMBL" id="CUS84855.1"/>
    </source>
</evidence>
<dbReference type="UniPathway" id="UPA00079"/>
<accession>A0A0P1LKB9</accession>
<keyword evidence="3 4" id="KW-0456">Lyase</keyword>
<dbReference type="GO" id="GO:0009234">
    <property type="term" value="P:menaquinone biosynthetic process"/>
    <property type="evidence" value="ECO:0007669"/>
    <property type="project" value="UniProtKB-UniRule"/>
</dbReference>
<dbReference type="HAMAP" id="MF_00995">
    <property type="entry name" value="MqnA"/>
    <property type="match status" value="1"/>
</dbReference>
<dbReference type="EMBL" id="FAOP01000006">
    <property type="protein sequence ID" value="CUU07216.1"/>
    <property type="molecule type" value="Genomic_DNA"/>
</dbReference>
<dbReference type="PANTHER" id="PTHR37690:SF1">
    <property type="entry name" value="CHORISMATE DEHYDRATASE"/>
    <property type="match status" value="1"/>
</dbReference>
<accession>A0A0P1LSG1</accession>
<reference evidence="5 8" key="2">
    <citation type="submission" date="2015-11" db="EMBL/GenBank/DDBJ databases">
        <authorList>
            <person name="Varghese N."/>
        </authorList>
    </citation>
    <scope>NUCLEOTIDE SEQUENCE [LARGE SCALE GENOMIC DNA]</scope>
    <source>
        <strain evidence="5 8">JGI-8</strain>
    </source>
</reference>
<reference evidence="6 7" key="1">
    <citation type="submission" date="2015-11" db="EMBL/GenBank/DDBJ databases">
        <authorList>
            <person name="Zhang Y."/>
            <person name="Guo Z."/>
        </authorList>
    </citation>
    <scope>NUCLEOTIDE SEQUENCE [LARGE SCALE GENOMIC DNA]</scope>
    <source>
        <strain evidence="6">JGI-4</strain>
    </source>
</reference>
<comment type="similarity">
    <text evidence="4">Belongs to the MqnA/MqnD family. MqnA subfamily.</text>
</comment>
<comment type="catalytic activity">
    <reaction evidence="4">
        <text>chorismate = 3-[(1-carboxyvinyl)-oxy]benzoate + H2O</text>
        <dbReference type="Rhea" id="RHEA:40051"/>
        <dbReference type="ChEBI" id="CHEBI:15377"/>
        <dbReference type="ChEBI" id="CHEBI:29748"/>
        <dbReference type="ChEBI" id="CHEBI:76981"/>
        <dbReference type="EC" id="4.2.1.151"/>
    </reaction>
</comment>
<accession>A0A0P1MXQ8</accession>
<dbReference type="OrthoDB" id="9810112at2"/>
<keyword evidence="2 4" id="KW-0474">Menaquinone biosynthesis</keyword>
<protein>
    <recommendedName>
        <fullName evidence="4">Chorismate dehydratase</fullName>
        <ecNumber evidence="4">4.2.1.151</ecNumber>
    </recommendedName>
    <alternativeName>
        <fullName evidence="4">Menaquinone biosynthetic enzyme MqnA</fullName>
    </alternativeName>
</protein>
<dbReference type="Proteomes" id="UP000182011">
    <property type="component" value="Unassembled WGS sequence"/>
</dbReference>
<comment type="function">
    <text evidence="4">Catalyzes the dehydration of chorismate into 3-[(1-carboxyvinyl)oxy]benzoate, a step in the biosynthesis of menaquinone (MK, vitamin K2).</text>
</comment>
<dbReference type="CDD" id="cd13634">
    <property type="entry name" value="PBP2_Sco4506"/>
    <property type="match status" value="1"/>
</dbReference>
<sequence length="273" mass="31167">MPRAKLGVFDFLNAKPLIYAIEKNKIPHNFELVYDIPSQIAIKLLNKEINAGLVPSIHYAKYSVKYRIVPSICIASHGAVNSIRLYFRKDLKDIKTVATDISSMTSVILARIILSEKYSVNPKFIAMNPDLAVMLSKADAALLIGDHALFEESGYESYIDLGDEWDDLTGLPFVYALWVGRRESLSQEDVMSLINAKKYGIQNIDVISDEASERYGVDFEFCKAYLTQNLHYDLGEAEINGMKEFFTYAFYYGIIEFIPEIKFYEFENEVLKK</sequence>
<dbReference type="InterPro" id="IPR003773">
    <property type="entry name" value="Menaquinone_biosynth"/>
</dbReference>
<dbReference type="Proteomes" id="UP000182200">
    <property type="component" value="Unassembled WGS sequence"/>
</dbReference>
<evidence type="ECO:0000256" key="3">
    <source>
        <dbReference type="ARBA" id="ARBA00023239"/>
    </source>
</evidence>